<proteinExistence type="predicted"/>
<keyword evidence="1" id="KW-0472">Membrane</keyword>
<feature type="transmembrane region" description="Helical" evidence="1">
    <location>
        <begin position="12"/>
        <end position="34"/>
    </location>
</feature>
<name>A0A4D5RXG2_IXOSC</name>
<keyword evidence="1" id="KW-0812">Transmembrane</keyword>
<organism evidence="2">
    <name type="scientific">Ixodes scapularis</name>
    <name type="common">Black-legged tick</name>
    <name type="synonym">Deer tick</name>
    <dbReference type="NCBI Taxonomy" id="6945"/>
    <lineage>
        <taxon>Eukaryota</taxon>
        <taxon>Metazoa</taxon>
        <taxon>Ecdysozoa</taxon>
        <taxon>Arthropoda</taxon>
        <taxon>Chelicerata</taxon>
        <taxon>Arachnida</taxon>
        <taxon>Acari</taxon>
        <taxon>Parasitiformes</taxon>
        <taxon>Ixodida</taxon>
        <taxon>Ixodoidea</taxon>
        <taxon>Ixodidae</taxon>
        <taxon>Ixodinae</taxon>
        <taxon>Ixodes</taxon>
    </lineage>
</organism>
<protein>
    <submittedName>
        <fullName evidence="2">Uncharacterized protein</fullName>
    </submittedName>
</protein>
<evidence type="ECO:0000313" key="2">
    <source>
        <dbReference type="EMBL" id="MOY42030.1"/>
    </source>
</evidence>
<reference evidence="2" key="1">
    <citation type="submission" date="2019-04" db="EMBL/GenBank/DDBJ databases">
        <title>An insight into the mialome of Ixodes scapularis.</title>
        <authorList>
            <person name="Ribeiro J.M."/>
            <person name="Mather T.N."/>
            <person name="Karim S."/>
        </authorList>
    </citation>
    <scope>NUCLEOTIDE SEQUENCE</scope>
</reference>
<sequence length="77" mass="9106">MNSWKENPLFMSWALFLYGVYIFQTITAVLLILITSHNHVSNVALHRGNTVFVFVPLNFDDWRTFRHFQVLHKILVS</sequence>
<evidence type="ECO:0000256" key="1">
    <source>
        <dbReference type="SAM" id="Phobius"/>
    </source>
</evidence>
<dbReference type="AlphaFoldDB" id="A0A4D5RXG2"/>
<keyword evidence="1" id="KW-1133">Transmembrane helix</keyword>
<dbReference type="EMBL" id="GHJT01008059">
    <property type="protein sequence ID" value="MOY42030.1"/>
    <property type="molecule type" value="Transcribed_RNA"/>
</dbReference>
<accession>A0A4D5RXG2</accession>